<protein>
    <recommendedName>
        <fullName evidence="5">Carbohydrate-binding module family 18 protein</fullName>
    </recommendedName>
</protein>
<gene>
    <name evidence="3" type="ORF">P153DRAFT_401341</name>
</gene>
<organism evidence="3 4">
    <name type="scientific">Dothidotthia symphoricarpi CBS 119687</name>
    <dbReference type="NCBI Taxonomy" id="1392245"/>
    <lineage>
        <taxon>Eukaryota</taxon>
        <taxon>Fungi</taxon>
        <taxon>Dikarya</taxon>
        <taxon>Ascomycota</taxon>
        <taxon>Pezizomycotina</taxon>
        <taxon>Dothideomycetes</taxon>
        <taxon>Pleosporomycetidae</taxon>
        <taxon>Pleosporales</taxon>
        <taxon>Dothidotthiaceae</taxon>
        <taxon>Dothidotthia</taxon>
    </lineage>
</organism>
<dbReference type="Proteomes" id="UP000799771">
    <property type="component" value="Unassembled WGS sequence"/>
</dbReference>
<reference evidence="3" key="1">
    <citation type="journal article" date="2020" name="Stud. Mycol.">
        <title>101 Dothideomycetes genomes: a test case for predicting lifestyles and emergence of pathogens.</title>
        <authorList>
            <person name="Haridas S."/>
            <person name="Albert R."/>
            <person name="Binder M."/>
            <person name="Bloem J."/>
            <person name="Labutti K."/>
            <person name="Salamov A."/>
            <person name="Andreopoulos B."/>
            <person name="Baker S."/>
            <person name="Barry K."/>
            <person name="Bills G."/>
            <person name="Bluhm B."/>
            <person name="Cannon C."/>
            <person name="Castanera R."/>
            <person name="Culley D."/>
            <person name="Daum C."/>
            <person name="Ezra D."/>
            <person name="Gonzalez J."/>
            <person name="Henrissat B."/>
            <person name="Kuo A."/>
            <person name="Liang C."/>
            <person name="Lipzen A."/>
            <person name="Lutzoni F."/>
            <person name="Magnuson J."/>
            <person name="Mondo S."/>
            <person name="Nolan M."/>
            <person name="Ohm R."/>
            <person name="Pangilinan J."/>
            <person name="Park H.-J."/>
            <person name="Ramirez L."/>
            <person name="Alfaro M."/>
            <person name="Sun H."/>
            <person name="Tritt A."/>
            <person name="Yoshinaga Y."/>
            <person name="Zwiers L.-H."/>
            <person name="Turgeon B."/>
            <person name="Goodwin S."/>
            <person name="Spatafora J."/>
            <person name="Crous P."/>
            <person name="Grigoriev I."/>
        </authorList>
    </citation>
    <scope>NUCLEOTIDE SEQUENCE</scope>
    <source>
        <strain evidence="3">CBS 119687</strain>
    </source>
</reference>
<evidence type="ECO:0000256" key="1">
    <source>
        <dbReference type="SAM" id="MobiDB-lite"/>
    </source>
</evidence>
<evidence type="ECO:0000313" key="4">
    <source>
        <dbReference type="Proteomes" id="UP000799771"/>
    </source>
</evidence>
<proteinExistence type="predicted"/>
<accession>A0A6A5ZZD1</accession>
<feature type="signal peptide" evidence="2">
    <location>
        <begin position="1"/>
        <end position="21"/>
    </location>
</feature>
<dbReference type="AlphaFoldDB" id="A0A6A5ZZD1"/>
<evidence type="ECO:0000313" key="3">
    <source>
        <dbReference type="EMBL" id="KAF2124254.1"/>
    </source>
</evidence>
<dbReference type="GeneID" id="54412331"/>
<dbReference type="RefSeq" id="XP_033518647.1">
    <property type="nucleotide sequence ID" value="XM_033671899.1"/>
</dbReference>
<feature type="compositionally biased region" description="Basic and acidic residues" evidence="1">
    <location>
        <begin position="107"/>
        <end position="128"/>
    </location>
</feature>
<name>A0A6A5ZZD1_9PLEO</name>
<sequence length="204" mass="21743">MKFSLPFLTLLPLLPFTSASALPPTSLTPASAPPPTTQSCTEGTTKCAGGNPGGAVFICHNNAWDVLVDCRSSERCDNNPAPHCTWGFARGVRVANPEVDVMGVGGRDVEGGEDKDEKDAAEQDKTVVEGDNDNPPISLLDLAMPAGTTAENAVCRGCQGIFQACLEGCNWMGPTCVNRCNAKVCLMPMIWGQTCKSWCRWPCY</sequence>
<keyword evidence="4" id="KW-1185">Reference proteome</keyword>
<dbReference type="OrthoDB" id="3784924at2759"/>
<evidence type="ECO:0000256" key="2">
    <source>
        <dbReference type="SAM" id="SignalP"/>
    </source>
</evidence>
<evidence type="ECO:0008006" key="5">
    <source>
        <dbReference type="Google" id="ProtNLM"/>
    </source>
</evidence>
<feature type="region of interest" description="Disordered" evidence="1">
    <location>
        <begin position="104"/>
        <end position="134"/>
    </location>
</feature>
<keyword evidence="2" id="KW-0732">Signal</keyword>
<feature type="chain" id="PRO_5025534096" description="Carbohydrate-binding module family 18 protein" evidence="2">
    <location>
        <begin position="22"/>
        <end position="204"/>
    </location>
</feature>
<dbReference type="EMBL" id="ML977520">
    <property type="protein sequence ID" value="KAF2124254.1"/>
    <property type="molecule type" value="Genomic_DNA"/>
</dbReference>